<feature type="transmembrane region" description="Helical" evidence="6">
    <location>
        <begin position="52"/>
        <end position="71"/>
    </location>
</feature>
<evidence type="ECO:0000313" key="7">
    <source>
        <dbReference type="EMBL" id="MFD1677199.1"/>
    </source>
</evidence>
<evidence type="ECO:0000256" key="6">
    <source>
        <dbReference type="SAM" id="Phobius"/>
    </source>
</evidence>
<feature type="transmembrane region" description="Helical" evidence="6">
    <location>
        <begin position="83"/>
        <end position="108"/>
    </location>
</feature>
<feature type="transmembrane region" description="Helical" evidence="6">
    <location>
        <begin position="208"/>
        <end position="229"/>
    </location>
</feature>
<feature type="transmembrane region" description="Helical" evidence="6">
    <location>
        <begin position="293"/>
        <end position="310"/>
    </location>
</feature>
<evidence type="ECO:0000256" key="1">
    <source>
        <dbReference type="ARBA" id="ARBA00004141"/>
    </source>
</evidence>
<keyword evidence="3 6" id="KW-0812">Transmembrane</keyword>
<evidence type="ECO:0000256" key="5">
    <source>
        <dbReference type="ARBA" id="ARBA00023136"/>
    </source>
</evidence>
<protein>
    <submittedName>
        <fullName evidence="7">FTR1 family protein</fullName>
    </submittedName>
</protein>
<evidence type="ECO:0000256" key="2">
    <source>
        <dbReference type="ARBA" id="ARBA00008333"/>
    </source>
</evidence>
<dbReference type="EMBL" id="JBHUCX010000089">
    <property type="protein sequence ID" value="MFD1677199.1"/>
    <property type="molecule type" value="Genomic_DNA"/>
</dbReference>
<dbReference type="PANTHER" id="PTHR31632:SF2">
    <property type="entry name" value="PLASMA MEMBRANE IRON PERMEASE"/>
    <property type="match status" value="1"/>
</dbReference>
<accession>A0ABW4JMS6</accession>
<name>A0ABW4JMS6_9BACL</name>
<proteinExistence type="inferred from homology"/>
<comment type="caution">
    <text evidence="7">The sequence shown here is derived from an EMBL/GenBank/DDBJ whole genome shotgun (WGS) entry which is preliminary data.</text>
</comment>
<evidence type="ECO:0000256" key="3">
    <source>
        <dbReference type="ARBA" id="ARBA00022692"/>
    </source>
</evidence>
<comment type="subcellular location">
    <subcellularLocation>
        <location evidence="1">Membrane</location>
        <topology evidence="1">Multi-pass membrane protein</topology>
    </subcellularLocation>
</comment>
<comment type="similarity">
    <text evidence="2">Belongs to the oxidase-dependent Fe transporter (OFeT) (TC 9.A.10.1) family.</text>
</comment>
<dbReference type="PANTHER" id="PTHR31632">
    <property type="entry name" value="IRON TRANSPORTER FTH1"/>
    <property type="match status" value="1"/>
</dbReference>
<reference evidence="8" key="1">
    <citation type="journal article" date="2019" name="Int. J. Syst. Evol. Microbiol.">
        <title>The Global Catalogue of Microorganisms (GCM) 10K type strain sequencing project: providing services to taxonomists for standard genome sequencing and annotation.</title>
        <authorList>
            <consortium name="The Broad Institute Genomics Platform"/>
            <consortium name="The Broad Institute Genome Sequencing Center for Infectious Disease"/>
            <person name="Wu L."/>
            <person name="Ma J."/>
        </authorList>
    </citation>
    <scope>NUCLEOTIDE SEQUENCE [LARGE SCALE GENOMIC DNA]</scope>
    <source>
        <strain evidence="8">CGMCC 1.12286</strain>
    </source>
</reference>
<gene>
    <name evidence="7" type="ORF">ACFSB2_21225</name>
</gene>
<sequence length="330" mass="35917">MSRSLRTSLVCLAGAVLIAVLVWQAITSAGNPDPTAHGISPTAGIVDTAVLVYREGLECILVLSAVVAGLIRTQKVYWKPIAGGAGIGFLATLVTWFILVSILALVSMTASENSVQAATGLLAIVVLLIVMNWFFHRIYWTGWISFQNRKKKELINSMESAPTDSVEVAKSVAYKGLVVLGFASVYREGFEVDIFLQSIRQQCGITNVVLGTAFGMVLILVTGYFTFLAHQKLPYKKMLVFTGILLGVVFEIMIGEQVNEMQLANWIPTHSLSVNFPAWAGTWFSVFNNWETIITQIAAAIFVIGSYYAARAKKPKSRRNAVASSSPAES</sequence>
<dbReference type="RefSeq" id="WP_377945115.1">
    <property type="nucleotide sequence ID" value="NZ_JBHUCX010000089.1"/>
</dbReference>
<keyword evidence="8" id="KW-1185">Reference proteome</keyword>
<dbReference type="InterPro" id="IPR004923">
    <property type="entry name" value="FTR1/Fip1/EfeU"/>
</dbReference>
<dbReference type="Proteomes" id="UP001597079">
    <property type="component" value="Unassembled WGS sequence"/>
</dbReference>
<evidence type="ECO:0000256" key="4">
    <source>
        <dbReference type="ARBA" id="ARBA00022989"/>
    </source>
</evidence>
<feature type="transmembrane region" description="Helical" evidence="6">
    <location>
        <begin position="114"/>
        <end position="135"/>
    </location>
</feature>
<organism evidence="7 8">
    <name type="scientific">Alicyclobacillus fodiniaquatilis</name>
    <dbReference type="NCBI Taxonomy" id="1661150"/>
    <lineage>
        <taxon>Bacteria</taxon>
        <taxon>Bacillati</taxon>
        <taxon>Bacillota</taxon>
        <taxon>Bacilli</taxon>
        <taxon>Bacillales</taxon>
        <taxon>Alicyclobacillaceae</taxon>
        <taxon>Alicyclobacillus</taxon>
    </lineage>
</organism>
<evidence type="ECO:0000313" key="8">
    <source>
        <dbReference type="Proteomes" id="UP001597079"/>
    </source>
</evidence>
<keyword evidence="4 6" id="KW-1133">Transmembrane helix</keyword>
<keyword evidence="5 6" id="KW-0472">Membrane</keyword>
<dbReference type="Pfam" id="PF03239">
    <property type="entry name" value="FTR1"/>
    <property type="match status" value="1"/>
</dbReference>